<dbReference type="Proteomes" id="UP000003879">
    <property type="component" value="Unassembled WGS sequence"/>
</dbReference>
<dbReference type="SUPFAM" id="SSF53448">
    <property type="entry name" value="Nucleotide-diphospho-sugar transferases"/>
    <property type="match status" value="1"/>
</dbReference>
<dbReference type="InterPro" id="IPR029044">
    <property type="entry name" value="Nucleotide-diphossugar_trans"/>
</dbReference>
<keyword evidence="1" id="KW-0812">Transmembrane</keyword>
<accession>A0A0E2B6F7</accession>
<reference evidence="2 3" key="1">
    <citation type="submission" date="2012-02" db="EMBL/GenBank/DDBJ databases">
        <title>The Genome Sequence of Bacteroides fragilis CL07T12C05.</title>
        <authorList>
            <consortium name="The Broad Institute Genome Sequencing Platform"/>
            <person name="Earl A."/>
            <person name="Ward D."/>
            <person name="Feldgarden M."/>
            <person name="Gevers D."/>
            <person name="Zitomersky N.L."/>
            <person name="Coyne M.J."/>
            <person name="Comstock L.E."/>
            <person name="Young S.K."/>
            <person name="Zeng Q."/>
            <person name="Gargeya S."/>
            <person name="Fitzgerald M."/>
            <person name="Haas B."/>
            <person name="Abouelleil A."/>
            <person name="Alvarado L."/>
            <person name="Arachchi H.M."/>
            <person name="Berlin A."/>
            <person name="Chapman S.B."/>
            <person name="Gearin G."/>
            <person name="Goldberg J."/>
            <person name="Griggs A."/>
            <person name="Gujja S."/>
            <person name="Hansen M."/>
            <person name="Heiman D."/>
            <person name="Howarth C."/>
            <person name="Larimer J."/>
            <person name="Lui A."/>
            <person name="MacDonald P.J.P."/>
            <person name="McCowen C."/>
            <person name="Montmayeur A."/>
            <person name="Murphy C."/>
            <person name="Neiman D."/>
            <person name="Pearson M."/>
            <person name="Priest M."/>
            <person name="Roberts A."/>
            <person name="Saif S."/>
            <person name="Shea T."/>
            <person name="Sisk P."/>
            <person name="Stolte C."/>
            <person name="Sykes S."/>
            <person name="Wortman J."/>
            <person name="Nusbaum C."/>
            <person name="Birren B."/>
        </authorList>
    </citation>
    <scope>NUCLEOTIDE SEQUENCE [LARGE SCALE GENOMIC DNA]</scope>
    <source>
        <strain evidence="2 3">CL07T12C05</strain>
    </source>
</reference>
<organism evidence="2 3">
    <name type="scientific">Bacteroides fragilis CL07T12C05</name>
    <dbReference type="NCBI Taxonomy" id="997883"/>
    <lineage>
        <taxon>Bacteria</taxon>
        <taxon>Pseudomonadati</taxon>
        <taxon>Bacteroidota</taxon>
        <taxon>Bacteroidia</taxon>
        <taxon>Bacteroidales</taxon>
        <taxon>Bacteroidaceae</taxon>
        <taxon>Bacteroides</taxon>
    </lineage>
</organism>
<dbReference type="AlphaFoldDB" id="A0A0E2B6F7"/>
<comment type="caution">
    <text evidence="2">The sequence shown here is derived from an EMBL/GenBank/DDBJ whole genome shotgun (WGS) entry which is preliminary data.</text>
</comment>
<dbReference type="RefSeq" id="WP_005795870.1">
    <property type="nucleotide sequence ID" value="NZ_JH724215.1"/>
</dbReference>
<dbReference type="PATRIC" id="fig|997883.3.peg.1165"/>
<sequence length="315" mass="36511">MIVDYFDTVYSSINGRSPFATKLKIYSFFRWLIRVVANIVIPISFLLNRRKYCLKITSTTKKEKLIVSLTSFPKRINRLWIVIESIFRQSIKPDMVILWLSKEQFPDRSFIPNSLLSLEKRGLIIELCEGDLRSHKKYYYALRQYPNDIIITIDDDVIYATDLILNLLNQHQKYPNAICCTCASRIGIEDNKILPYISWECIDYEIPPSFGVLAIGVGGVLYPPGSLYHMFGEEDIFMKYCPTADDLWLNMMAHLKNTPISKTAYRSNYLPIIRFSKVSLSSVNNGMGANDIQLNRLITYFSLRLNQFPYSMLAK</sequence>
<protein>
    <recommendedName>
        <fullName evidence="4">Glycosyltransferase 2-like domain-containing protein</fullName>
    </recommendedName>
</protein>
<gene>
    <name evidence="2" type="ORF">HMPREF1056_01096</name>
</gene>
<proteinExistence type="predicted"/>
<dbReference type="EMBL" id="AGXN01000005">
    <property type="protein sequence ID" value="EIY99795.1"/>
    <property type="molecule type" value="Genomic_DNA"/>
</dbReference>
<dbReference type="HOGENOM" id="CLU_076555_0_1_10"/>
<evidence type="ECO:0000313" key="3">
    <source>
        <dbReference type="Proteomes" id="UP000003879"/>
    </source>
</evidence>
<evidence type="ECO:0000313" key="2">
    <source>
        <dbReference type="EMBL" id="EIY99795.1"/>
    </source>
</evidence>
<keyword evidence="1" id="KW-0472">Membrane</keyword>
<name>A0A0E2B6F7_BACFG</name>
<evidence type="ECO:0000256" key="1">
    <source>
        <dbReference type="SAM" id="Phobius"/>
    </source>
</evidence>
<feature type="transmembrane region" description="Helical" evidence="1">
    <location>
        <begin position="28"/>
        <end position="47"/>
    </location>
</feature>
<evidence type="ECO:0008006" key="4">
    <source>
        <dbReference type="Google" id="ProtNLM"/>
    </source>
</evidence>
<keyword evidence="1" id="KW-1133">Transmembrane helix</keyword>
<dbReference type="Gene3D" id="3.90.550.10">
    <property type="entry name" value="Spore Coat Polysaccharide Biosynthesis Protein SpsA, Chain A"/>
    <property type="match status" value="1"/>
</dbReference>